<sequence length="89" mass="9662">MRRNSSGAYDVTAQSGRHIPHAAVKPDGKGCVGLGFHDPAQRVSVYPRLEIKASKRNALRSSPSEILKHSKLVGSLVGNCAMDYVEMQK</sequence>
<evidence type="ECO:0000256" key="1">
    <source>
        <dbReference type="SAM" id="MobiDB-lite"/>
    </source>
</evidence>
<evidence type="ECO:0000313" key="3">
    <source>
        <dbReference type="Proteomes" id="UP001605036"/>
    </source>
</evidence>
<comment type="caution">
    <text evidence="2">The sequence shown here is derived from an EMBL/GenBank/DDBJ whole genome shotgun (WGS) entry which is preliminary data.</text>
</comment>
<organism evidence="2 3">
    <name type="scientific">Riccia fluitans</name>
    <dbReference type="NCBI Taxonomy" id="41844"/>
    <lineage>
        <taxon>Eukaryota</taxon>
        <taxon>Viridiplantae</taxon>
        <taxon>Streptophyta</taxon>
        <taxon>Embryophyta</taxon>
        <taxon>Marchantiophyta</taxon>
        <taxon>Marchantiopsida</taxon>
        <taxon>Marchantiidae</taxon>
        <taxon>Marchantiales</taxon>
        <taxon>Ricciaceae</taxon>
        <taxon>Riccia</taxon>
    </lineage>
</organism>
<proteinExistence type="predicted"/>
<dbReference type="AlphaFoldDB" id="A0ABD1Y6Y2"/>
<protein>
    <submittedName>
        <fullName evidence="2">Uncharacterized protein</fullName>
    </submittedName>
</protein>
<reference evidence="2 3" key="1">
    <citation type="submission" date="2024-09" db="EMBL/GenBank/DDBJ databases">
        <title>Chromosome-scale assembly of Riccia fluitans.</title>
        <authorList>
            <person name="Paukszto L."/>
            <person name="Sawicki J."/>
            <person name="Karawczyk K."/>
            <person name="Piernik-Szablinska J."/>
            <person name="Szczecinska M."/>
            <person name="Mazdziarz M."/>
        </authorList>
    </citation>
    <scope>NUCLEOTIDE SEQUENCE [LARGE SCALE GENOMIC DNA]</scope>
    <source>
        <strain evidence="2">Rf_01</strain>
        <tissue evidence="2">Aerial parts of the thallus</tissue>
    </source>
</reference>
<feature type="region of interest" description="Disordered" evidence="1">
    <location>
        <begin position="1"/>
        <end position="24"/>
    </location>
</feature>
<dbReference type="Proteomes" id="UP001605036">
    <property type="component" value="Unassembled WGS sequence"/>
</dbReference>
<dbReference type="EMBL" id="JBHFFA010000006">
    <property type="protein sequence ID" value="KAL2622340.1"/>
    <property type="molecule type" value="Genomic_DNA"/>
</dbReference>
<keyword evidence="3" id="KW-1185">Reference proteome</keyword>
<evidence type="ECO:0000313" key="2">
    <source>
        <dbReference type="EMBL" id="KAL2622340.1"/>
    </source>
</evidence>
<gene>
    <name evidence="2" type="ORF">R1flu_002545</name>
</gene>
<name>A0ABD1Y6Y2_9MARC</name>
<feature type="compositionally biased region" description="Polar residues" evidence="1">
    <location>
        <begin position="1"/>
        <end position="15"/>
    </location>
</feature>
<accession>A0ABD1Y6Y2</accession>